<gene>
    <name evidence="1" type="ORF">AHMF7616_00262</name>
</gene>
<sequence length="146" mass="16376">MEFLYQLSLFLLLLSGACKPVGTSATTVPVPMKNSSGYRQLAESRLGGKVQYAFNETHTLVLGFSSEPMAAPGITHLLRFLVIALKDNRLLYEDQIANAQVEWYNNAQLKIRTSPGILQNQLNQPKNYYLYDLETQQKLVPGAQKL</sequence>
<evidence type="ECO:0000313" key="1">
    <source>
        <dbReference type="EMBL" id="RDC61682.1"/>
    </source>
</evidence>
<protein>
    <submittedName>
        <fullName evidence="1">Uncharacterized protein</fullName>
    </submittedName>
</protein>
<accession>A0A369QB48</accession>
<comment type="caution">
    <text evidence="1">The sequence shown here is derived from an EMBL/GenBank/DDBJ whole genome shotgun (WGS) entry which is preliminary data.</text>
</comment>
<reference evidence="1 2" key="1">
    <citation type="submission" date="2018-04" db="EMBL/GenBank/DDBJ databases">
        <title>Adhaeribacter sp. HMF7616 genome sequencing and assembly.</title>
        <authorList>
            <person name="Kang H."/>
            <person name="Kang J."/>
            <person name="Cha I."/>
            <person name="Kim H."/>
            <person name="Joh K."/>
        </authorList>
    </citation>
    <scope>NUCLEOTIDE SEQUENCE [LARGE SCALE GENOMIC DNA]</scope>
    <source>
        <strain evidence="1 2">HMF7616</strain>
    </source>
</reference>
<proteinExistence type="predicted"/>
<keyword evidence="2" id="KW-1185">Reference proteome</keyword>
<dbReference type="Proteomes" id="UP000253919">
    <property type="component" value="Unassembled WGS sequence"/>
</dbReference>
<dbReference type="EMBL" id="QASA01000001">
    <property type="protein sequence ID" value="RDC61682.1"/>
    <property type="molecule type" value="Genomic_DNA"/>
</dbReference>
<dbReference type="RefSeq" id="WP_115371248.1">
    <property type="nucleotide sequence ID" value="NZ_QASA01000001.1"/>
</dbReference>
<dbReference type="OrthoDB" id="1120895at2"/>
<evidence type="ECO:0000313" key="2">
    <source>
        <dbReference type="Proteomes" id="UP000253919"/>
    </source>
</evidence>
<dbReference type="AlphaFoldDB" id="A0A369QB48"/>
<name>A0A369QB48_9BACT</name>
<organism evidence="1 2">
    <name type="scientific">Adhaeribacter pallidiroseus</name>
    <dbReference type="NCBI Taxonomy" id="2072847"/>
    <lineage>
        <taxon>Bacteria</taxon>
        <taxon>Pseudomonadati</taxon>
        <taxon>Bacteroidota</taxon>
        <taxon>Cytophagia</taxon>
        <taxon>Cytophagales</taxon>
        <taxon>Hymenobacteraceae</taxon>
        <taxon>Adhaeribacter</taxon>
    </lineage>
</organism>